<evidence type="ECO:0000313" key="4">
    <source>
        <dbReference type="Proteomes" id="UP000789572"/>
    </source>
</evidence>
<feature type="non-terminal residue" evidence="3">
    <location>
        <position position="239"/>
    </location>
</feature>
<sequence length="239" mass="26556">MSTSQARPTTPPTEHGPSLTPPTFEEINLCQLSIAIESNESDAVTVIAATETGDANGYSYRKASVHVPQCVLIYVYLTLIVNAVLLSAIIIILIQLLRHANHYQERRIYLIYWGIGEVLWRLCLIGYTAGKASATYTMIHLLGMFLGKEHYLILVNSFWPDFDPFEADANISGIRIDSGLNSHCTVYSCWNLVFGIWFWVATWIAVNHSSDDYAKSLAITGLSACLINVVTCYLPGAYL</sequence>
<protein>
    <submittedName>
        <fullName evidence="3">10803_t:CDS:1</fullName>
    </submittedName>
</protein>
<dbReference type="EMBL" id="CAJVPJ010002337">
    <property type="protein sequence ID" value="CAG8618785.1"/>
    <property type="molecule type" value="Genomic_DNA"/>
</dbReference>
<keyword evidence="2" id="KW-1133">Transmembrane helix</keyword>
<feature type="transmembrane region" description="Helical" evidence="2">
    <location>
        <begin position="73"/>
        <end position="97"/>
    </location>
</feature>
<gene>
    <name evidence="3" type="ORF">POCULU_LOCUS8317</name>
</gene>
<feature type="transmembrane region" description="Helical" evidence="2">
    <location>
        <begin position="217"/>
        <end position="238"/>
    </location>
</feature>
<feature type="transmembrane region" description="Helical" evidence="2">
    <location>
        <begin position="185"/>
        <end position="205"/>
    </location>
</feature>
<keyword evidence="4" id="KW-1185">Reference proteome</keyword>
<accession>A0A9N9GQM8</accession>
<comment type="caution">
    <text evidence="3">The sequence shown here is derived from an EMBL/GenBank/DDBJ whole genome shotgun (WGS) entry which is preliminary data.</text>
</comment>
<evidence type="ECO:0000313" key="3">
    <source>
        <dbReference type="EMBL" id="CAG8618785.1"/>
    </source>
</evidence>
<reference evidence="3" key="1">
    <citation type="submission" date="2021-06" db="EMBL/GenBank/DDBJ databases">
        <authorList>
            <person name="Kallberg Y."/>
            <person name="Tangrot J."/>
            <person name="Rosling A."/>
        </authorList>
    </citation>
    <scope>NUCLEOTIDE SEQUENCE</scope>
    <source>
        <strain evidence="3">IA702</strain>
    </source>
</reference>
<dbReference type="AlphaFoldDB" id="A0A9N9GQM8"/>
<keyword evidence="2" id="KW-0472">Membrane</keyword>
<proteinExistence type="predicted"/>
<evidence type="ECO:0000256" key="2">
    <source>
        <dbReference type="SAM" id="Phobius"/>
    </source>
</evidence>
<feature type="transmembrane region" description="Helical" evidence="2">
    <location>
        <begin position="109"/>
        <end position="129"/>
    </location>
</feature>
<feature type="non-terminal residue" evidence="3">
    <location>
        <position position="1"/>
    </location>
</feature>
<organism evidence="3 4">
    <name type="scientific">Paraglomus occultum</name>
    <dbReference type="NCBI Taxonomy" id="144539"/>
    <lineage>
        <taxon>Eukaryota</taxon>
        <taxon>Fungi</taxon>
        <taxon>Fungi incertae sedis</taxon>
        <taxon>Mucoromycota</taxon>
        <taxon>Glomeromycotina</taxon>
        <taxon>Glomeromycetes</taxon>
        <taxon>Paraglomerales</taxon>
        <taxon>Paraglomeraceae</taxon>
        <taxon>Paraglomus</taxon>
    </lineage>
</organism>
<name>A0A9N9GQM8_9GLOM</name>
<evidence type="ECO:0000256" key="1">
    <source>
        <dbReference type="SAM" id="MobiDB-lite"/>
    </source>
</evidence>
<dbReference type="Proteomes" id="UP000789572">
    <property type="component" value="Unassembled WGS sequence"/>
</dbReference>
<feature type="region of interest" description="Disordered" evidence="1">
    <location>
        <begin position="1"/>
        <end position="21"/>
    </location>
</feature>
<keyword evidence="2" id="KW-0812">Transmembrane</keyword>